<dbReference type="EMBL" id="CAKMAB010000009">
    <property type="protein sequence ID" value="CAH1055950.1"/>
    <property type="molecule type" value="Genomic_DNA"/>
</dbReference>
<dbReference type="Proteomes" id="UP000838749">
    <property type="component" value="Unassembled WGS sequence"/>
</dbReference>
<evidence type="ECO:0000313" key="1">
    <source>
        <dbReference type="EMBL" id="CAH1055950.1"/>
    </source>
</evidence>
<name>A0ABM9BBZ4_9BACL</name>
<gene>
    <name evidence="1" type="ORF">PAECIP111894_02103</name>
</gene>
<sequence>MACKSASHFDDEENRWYCEVTGDTCFYICLTQQDARGIITKVQTRYLRKELRSHDTVTGTPVVCIYDTTGIPSR</sequence>
<keyword evidence="2" id="KW-1185">Reference proteome</keyword>
<accession>A0ABM9BBZ4</accession>
<proteinExistence type="predicted"/>
<protein>
    <submittedName>
        <fullName evidence="1">Uncharacterized protein</fullName>
    </submittedName>
</protein>
<evidence type="ECO:0000313" key="2">
    <source>
        <dbReference type="Proteomes" id="UP000838749"/>
    </source>
</evidence>
<comment type="caution">
    <text evidence="1">The sequence shown here is derived from an EMBL/GenBank/DDBJ whole genome shotgun (WGS) entry which is preliminary data.</text>
</comment>
<organism evidence="1 2">
    <name type="scientific">Paenibacillus pseudetheri</name>
    <dbReference type="NCBI Taxonomy" id="2897682"/>
    <lineage>
        <taxon>Bacteria</taxon>
        <taxon>Bacillati</taxon>
        <taxon>Bacillota</taxon>
        <taxon>Bacilli</taxon>
        <taxon>Bacillales</taxon>
        <taxon>Paenibacillaceae</taxon>
        <taxon>Paenibacillus</taxon>
    </lineage>
</organism>
<reference evidence="1" key="1">
    <citation type="submission" date="2021-12" db="EMBL/GenBank/DDBJ databases">
        <authorList>
            <person name="Criscuolo A."/>
        </authorList>
    </citation>
    <scope>NUCLEOTIDE SEQUENCE</scope>
    <source>
        <strain evidence="1">CIP111894</strain>
    </source>
</reference>